<reference evidence="6" key="1">
    <citation type="journal article" date="2020" name="mSystems">
        <title>Genome- and Community-Level Interaction Insights into Carbon Utilization and Element Cycling Functions of Hydrothermarchaeota in Hydrothermal Sediment.</title>
        <authorList>
            <person name="Zhou Z."/>
            <person name="Liu Y."/>
            <person name="Xu W."/>
            <person name="Pan J."/>
            <person name="Luo Z.H."/>
            <person name="Li M."/>
        </authorList>
    </citation>
    <scope>NUCLEOTIDE SEQUENCE [LARGE SCALE GENOMIC DNA]</scope>
    <source>
        <strain evidence="6">SpSt-23</strain>
    </source>
</reference>
<dbReference type="GO" id="GO:0005524">
    <property type="term" value="F:ATP binding"/>
    <property type="evidence" value="ECO:0007669"/>
    <property type="project" value="UniProtKB-UniRule"/>
</dbReference>
<protein>
    <submittedName>
        <fullName evidence="6">Acetyl-CoA synthetase</fullName>
    </submittedName>
</protein>
<dbReference type="Gene3D" id="3.30.470.20">
    <property type="entry name" value="ATP-grasp fold, B domain"/>
    <property type="match status" value="1"/>
</dbReference>
<keyword evidence="2 4" id="KW-0547">Nucleotide-binding</keyword>
<evidence type="ECO:0000259" key="5">
    <source>
        <dbReference type="PROSITE" id="PS50975"/>
    </source>
</evidence>
<evidence type="ECO:0000256" key="4">
    <source>
        <dbReference type="PROSITE-ProRule" id="PRU00409"/>
    </source>
</evidence>
<name>A0A7C2FY96_9CREN</name>
<accession>A0A7C2FY96</accession>
<dbReference type="InterPro" id="IPR011761">
    <property type="entry name" value="ATP-grasp"/>
</dbReference>
<sequence>MTPREIIKNALNEGRTKLLEHEAFQVIKYYGINSPDVVVVTSGEEARSLADKIGYPVALKIVSPDISHKSDVGGVKLNLKNPEEVARGVDEMLKTVRSKAPNARLVGVLMYRMAPQGLEVIIGGVRDGIFGPVVMFGLGGIFVEVLKDVSFRVSPIRKEDALEMLREIKSYKILEGFRGQPPVNKDAIAEMIVKTSRLLEENPEIESIDLNPVMAYPDSAMAVDARIILKRQ</sequence>
<dbReference type="EMBL" id="DSJT01000023">
    <property type="protein sequence ID" value="HEF87625.1"/>
    <property type="molecule type" value="Genomic_DNA"/>
</dbReference>
<dbReference type="GO" id="GO:0046872">
    <property type="term" value="F:metal ion binding"/>
    <property type="evidence" value="ECO:0007669"/>
    <property type="project" value="InterPro"/>
</dbReference>
<dbReference type="Pfam" id="PF13549">
    <property type="entry name" value="ATP-grasp_5"/>
    <property type="match status" value="1"/>
</dbReference>
<evidence type="ECO:0000256" key="1">
    <source>
        <dbReference type="ARBA" id="ARBA00022598"/>
    </source>
</evidence>
<evidence type="ECO:0000256" key="2">
    <source>
        <dbReference type="ARBA" id="ARBA00022741"/>
    </source>
</evidence>
<comment type="caution">
    <text evidence="6">The sequence shown here is derived from an EMBL/GenBank/DDBJ whole genome shotgun (WGS) entry which is preliminary data.</text>
</comment>
<feature type="domain" description="ATP-grasp" evidence="5">
    <location>
        <begin position="24"/>
        <end position="60"/>
    </location>
</feature>
<dbReference type="PANTHER" id="PTHR43334:SF1">
    <property type="entry name" value="3-HYDROXYPROPIONATE--COA LIGASE [ADP-FORMING]"/>
    <property type="match status" value="1"/>
</dbReference>
<dbReference type="FunFam" id="3.30.1490.20:FF:000020">
    <property type="entry name" value="Protein lysine acetyltransferase"/>
    <property type="match status" value="1"/>
</dbReference>
<dbReference type="InterPro" id="IPR051538">
    <property type="entry name" value="Acyl-CoA_Synth/Transferase"/>
</dbReference>
<gene>
    <name evidence="6" type="ORF">ENP55_04940</name>
</gene>
<organism evidence="6">
    <name type="scientific">Thermosphaera aggregans</name>
    <dbReference type="NCBI Taxonomy" id="54254"/>
    <lineage>
        <taxon>Archaea</taxon>
        <taxon>Thermoproteota</taxon>
        <taxon>Thermoprotei</taxon>
        <taxon>Desulfurococcales</taxon>
        <taxon>Desulfurococcaceae</taxon>
        <taxon>Thermosphaera</taxon>
    </lineage>
</organism>
<evidence type="ECO:0000256" key="3">
    <source>
        <dbReference type="ARBA" id="ARBA00022840"/>
    </source>
</evidence>
<keyword evidence="3 4" id="KW-0067">ATP-binding</keyword>
<dbReference type="Gene3D" id="3.30.1490.20">
    <property type="entry name" value="ATP-grasp fold, A domain"/>
    <property type="match status" value="1"/>
</dbReference>
<keyword evidence="1" id="KW-0436">Ligase</keyword>
<dbReference type="InterPro" id="IPR013815">
    <property type="entry name" value="ATP_grasp_subdomain_1"/>
</dbReference>
<proteinExistence type="predicted"/>
<dbReference type="GO" id="GO:0016874">
    <property type="term" value="F:ligase activity"/>
    <property type="evidence" value="ECO:0007669"/>
    <property type="project" value="UniProtKB-KW"/>
</dbReference>
<dbReference type="SUPFAM" id="SSF56059">
    <property type="entry name" value="Glutathione synthetase ATP-binding domain-like"/>
    <property type="match status" value="1"/>
</dbReference>
<evidence type="ECO:0000313" key="6">
    <source>
        <dbReference type="EMBL" id="HEF87625.1"/>
    </source>
</evidence>
<dbReference type="PANTHER" id="PTHR43334">
    <property type="entry name" value="ACETATE--COA LIGASE [ADP-FORMING]"/>
    <property type="match status" value="1"/>
</dbReference>
<dbReference type="PROSITE" id="PS50975">
    <property type="entry name" value="ATP_GRASP"/>
    <property type="match status" value="1"/>
</dbReference>
<dbReference type="AlphaFoldDB" id="A0A7C2FY96"/>